<keyword evidence="1" id="KW-0732">Signal</keyword>
<dbReference type="InterPro" id="IPR006146">
    <property type="entry name" value="5'-Nucleotdase_CS"/>
</dbReference>
<comment type="caution">
    <text evidence="5">The sequence shown here is derived from an EMBL/GenBank/DDBJ whole genome shotgun (WGS) entry which is preliminary data.</text>
</comment>
<dbReference type="GO" id="GO:0009166">
    <property type="term" value="P:nucleotide catabolic process"/>
    <property type="evidence" value="ECO:0007669"/>
    <property type="project" value="InterPro"/>
</dbReference>
<dbReference type="PROSITE" id="PS00786">
    <property type="entry name" value="5_NUCLEOTIDASE_2"/>
    <property type="match status" value="1"/>
</dbReference>
<dbReference type="Pfam" id="PF02872">
    <property type="entry name" value="5_nucleotid_C"/>
    <property type="match status" value="1"/>
</dbReference>
<evidence type="ECO:0000259" key="3">
    <source>
        <dbReference type="Pfam" id="PF00149"/>
    </source>
</evidence>
<name>A0A2H0X8X2_UNCKA</name>
<dbReference type="Gene3D" id="3.60.21.10">
    <property type="match status" value="1"/>
</dbReference>
<protein>
    <submittedName>
        <fullName evidence="5">Bifunctional metallophosphatase/5'-nucleotidase</fullName>
    </submittedName>
</protein>
<evidence type="ECO:0000256" key="2">
    <source>
        <dbReference type="RuleBase" id="RU362119"/>
    </source>
</evidence>
<evidence type="ECO:0000313" key="6">
    <source>
        <dbReference type="Proteomes" id="UP000231098"/>
    </source>
</evidence>
<dbReference type="InterPro" id="IPR006179">
    <property type="entry name" value="5_nucleotidase/apyrase"/>
</dbReference>
<evidence type="ECO:0000313" key="5">
    <source>
        <dbReference type="EMBL" id="PIS21376.1"/>
    </source>
</evidence>
<feature type="domain" description="Calcineurin-like phosphoesterase" evidence="3">
    <location>
        <begin position="12"/>
        <end position="225"/>
    </location>
</feature>
<dbReference type="InterPro" id="IPR036907">
    <property type="entry name" value="5'-Nucleotdase_C_sf"/>
</dbReference>
<dbReference type="SUPFAM" id="SSF56300">
    <property type="entry name" value="Metallo-dependent phosphatases"/>
    <property type="match status" value="1"/>
</dbReference>
<dbReference type="Gene3D" id="3.90.780.10">
    <property type="entry name" value="5'-Nucleotidase, C-terminal domain"/>
    <property type="match status" value="1"/>
</dbReference>
<accession>A0A2H0X8X2</accession>
<dbReference type="AlphaFoldDB" id="A0A2H0X8X2"/>
<proteinExistence type="inferred from homology"/>
<reference evidence="6" key="1">
    <citation type="submission" date="2017-09" db="EMBL/GenBank/DDBJ databases">
        <title>Depth-based differentiation of microbial function through sediment-hosted aquifers and enrichment of novel symbionts in the deep terrestrial subsurface.</title>
        <authorList>
            <person name="Probst A.J."/>
            <person name="Ladd B."/>
            <person name="Jarett J.K."/>
            <person name="Geller-Mcgrath D.E."/>
            <person name="Sieber C.M.K."/>
            <person name="Emerson J.B."/>
            <person name="Anantharaman K."/>
            <person name="Thomas B.C."/>
            <person name="Malmstrom R."/>
            <person name="Stieglmeier M."/>
            <person name="Klingl A."/>
            <person name="Woyke T."/>
            <person name="Ryan C.M."/>
            <person name="Banfield J.F."/>
        </authorList>
    </citation>
    <scope>NUCLEOTIDE SEQUENCE [LARGE SCALE GENOMIC DNA]</scope>
</reference>
<dbReference type="GO" id="GO:0000166">
    <property type="term" value="F:nucleotide binding"/>
    <property type="evidence" value="ECO:0007669"/>
    <property type="project" value="UniProtKB-KW"/>
</dbReference>
<gene>
    <name evidence="5" type="ORF">COT51_03065</name>
</gene>
<dbReference type="GO" id="GO:0046872">
    <property type="term" value="F:metal ion binding"/>
    <property type="evidence" value="ECO:0007669"/>
    <property type="project" value="InterPro"/>
</dbReference>
<dbReference type="InterPro" id="IPR008334">
    <property type="entry name" value="5'-Nucleotdase_C"/>
</dbReference>
<feature type="domain" description="5'-Nucleotidase C-terminal" evidence="4">
    <location>
        <begin position="312"/>
        <end position="442"/>
    </location>
</feature>
<dbReference type="EMBL" id="PEYV01000052">
    <property type="protein sequence ID" value="PIS21376.1"/>
    <property type="molecule type" value="Genomic_DNA"/>
</dbReference>
<dbReference type="GO" id="GO:0030288">
    <property type="term" value="C:outer membrane-bounded periplasmic space"/>
    <property type="evidence" value="ECO:0007669"/>
    <property type="project" value="TreeGrafter"/>
</dbReference>
<dbReference type="SUPFAM" id="SSF55816">
    <property type="entry name" value="5'-nucleotidase (syn. UDP-sugar hydrolase), C-terminal domain"/>
    <property type="match status" value="1"/>
</dbReference>
<organism evidence="5 6">
    <name type="scientific">candidate division WWE3 bacterium CG08_land_8_20_14_0_20_41_15</name>
    <dbReference type="NCBI Taxonomy" id="1975086"/>
    <lineage>
        <taxon>Bacteria</taxon>
        <taxon>Katanobacteria</taxon>
    </lineage>
</organism>
<comment type="similarity">
    <text evidence="2">Belongs to the 5'-nucleotidase family.</text>
</comment>
<dbReference type="PANTHER" id="PTHR11575:SF24">
    <property type="entry name" value="5'-NUCLEOTIDASE"/>
    <property type="match status" value="1"/>
</dbReference>
<dbReference type="GO" id="GO:0016788">
    <property type="term" value="F:hydrolase activity, acting on ester bonds"/>
    <property type="evidence" value="ECO:0007669"/>
    <property type="project" value="InterPro"/>
</dbReference>
<dbReference type="Pfam" id="PF00149">
    <property type="entry name" value="Metallophos"/>
    <property type="match status" value="1"/>
</dbReference>
<dbReference type="PRINTS" id="PR01607">
    <property type="entry name" value="APYRASEFAMLY"/>
</dbReference>
<sequence>MQRQTMKTKKFTILHSNDMHGDFLSEVKEGSGKLIGGLALLSGYINKVRKEEENVLYVISGDMVQGSIIDSEYKGISTMELMNYLAPDVVALGNHEFDYGLPHLLFLEKMANFPIVNANLYIKKYNKRLMNPYLILKKAGFDILFTGIITEKVMDSLKKDSLVGSFITLEEAGKEVGIICNAYKNDDIDLTILLTHIGFESDLELAKILKKEWGVDMIIGGHSHTVLEKPEKVNDILIAQAGVGSDQIGRFDITVDDDTNSIIDYKWQLIPIDENLAEPDKELLKFIESFKTEVDRKYSTLLCKFAEKLTHPKREVETTLGNLIADAFAESAQCDVMFVGAGSIRVKELGPLVTLKDFITMFPYDDSITRFAITGAQLRNIFSHIMRAENRNGEGECYQVNSKVRAVYDDKTYALSSLKIDGVDVDSKKLYTIAMMGYHLTNSKAYMNISNEELLESGKSKVVSTSAQEVLEEWLRNHQNETRKIEGRLVYS</sequence>
<keyword evidence="2" id="KW-0378">Hydrolase</keyword>
<keyword evidence="2" id="KW-0547">Nucleotide-binding</keyword>
<evidence type="ECO:0000259" key="4">
    <source>
        <dbReference type="Pfam" id="PF02872"/>
    </source>
</evidence>
<dbReference type="PANTHER" id="PTHR11575">
    <property type="entry name" value="5'-NUCLEOTIDASE-RELATED"/>
    <property type="match status" value="1"/>
</dbReference>
<dbReference type="InterPro" id="IPR029052">
    <property type="entry name" value="Metallo-depent_PP-like"/>
</dbReference>
<dbReference type="Proteomes" id="UP000231098">
    <property type="component" value="Unassembled WGS sequence"/>
</dbReference>
<dbReference type="InterPro" id="IPR004843">
    <property type="entry name" value="Calcineurin-like_PHP"/>
</dbReference>
<dbReference type="CDD" id="cd00845">
    <property type="entry name" value="MPP_UshA_N_like"/>
    <property type="match status" value="1"/>
</dbReference>
<evidence type="ECO:0000256" key="1">
    <source>
        <dbReference type="ARBA" id="ARBA00022729"/>
    </source>
</evidence>